<dbReference type="EMBL" id="JMCC02000007">
    <property type="protein sequence ID" value="KIG18957.1"/>
    <property type="molecule type" value="Genomic_DNA"/>
</dbReference>
<dbReference type="PROSITE" id="PS50110">
    <property type="entry name" value="RESPONSE_REGULATORY"/>
    <property type="match status" value="1"/>
</dbReference>
<dbReference type="GO" id="GO:0003677">
    <property type="term" value="F:DNA binding"/>
    <property type="evidence" value="ECO:0007669"/>
    <property type="project" value="UniProtKB-KW"/>
</dbReference>
<dbReference type="PANTHER" id="PTHR44688:SF16">
    <property type="entry name" value="DNA-BINDING TRANSCRIPTIONAL ACTIVATOR DEVR_DOSR"/>
    <property type="match status" value="1"/>
</dbReference>
<keyword evidence="1" id="KW-0805">Transcription regulation</keyword>
<evidence type="ECO:0000313" key="8">
    <source>
        <dbReference type="Proteomes" id="UP000031599"/>
    </source>
</evidence>
<dbReference type="InterPro" id="IPR001789">
    <property type="entry name" value="Sig_transdc_resp-reg_receiver"/>
</dbReference>
<reference evidence="7 8" key="1">
    <citation type="submission" date="2014-12" db="EMBL/GenBank/DDBJ databases">
        <title>Genome assembly of Enhygromyxa salina DSM 15201.</title>
        <authorList>
            <person name="Sharma G."/>
            <person name="Subramanian S."/>
        </authorList>
    </citation>
    <scope>NUCLEOTIDE SEQUENCE [LARGE SCALE GENOMIC DNA]</scope>
    <source>
        <strain evidence="7 8">DSM 15201</strain>
    </source>
</reference>
<feature type="domain" description="Response regulatory" evidence="6">
    <location>
        <begin position="1"/>
        <end position="33"/>
    </location>
</feature>
<dbReference type="SUPFAM" id="SSF52172">
    <property type="entry name" value="CheY-like"/>
    <property type="match status" value="1"/>
</dbReference>
<dbReference type="PROSITE" id="PS50043">
    <property type="entry name" value="HTH_LUXR_2"/>
    <property type="match status" value="1"/>
</dbReference>
<dbReference type="CDD" id="cd06170">
    <property type="entry name" value="LuxR_C_like"/>
    <property type="match status" value="1"/>
</dbReference>
<name>A0A0C2DH04_9BACT</name>
<dbReference type="SUPFAM" id="SSF46894">
    <property type="entry name" value="C-terminal effector domain of the bipartite response regulators"/>
    <property type="match status" value="1"/>
</dbReference>
<evidence type="ECO:0000256" key="2">
    <source>
        <dbReference type="ARBA" id="ARBA00023125"/>
    </source>
</evidence>
<dbReference type="PROSITE" id="PS00622">
    <property type="entry name" value="HTH_LUXR_1"/>
    <property type="match status" value="1"/>
</dbReference>
<dbReference type="InterPro" id="IPR000792">
    <property type="entry name" value="Tscrpt_reg_LuxR_C"/>
</dbReference>
<evidence type="ECO:0000313" key="7">
    <source>
        <dbReference type="EMBL" id="KIG18957.1"/>
    </source>
</evidence>
<dbReference type="Pfam" id="PF00196">
    <property type="entry name" value="GerE"/>
    <property type="match status" value="1"/>
</dbReference>
<protein>
    <submittedName>
        <fullName evidence="7">DNA-binding response regulator in Mg(2+) transport ATPase cluster</fullName>
    </submittedName>
</protein>
<dbReference type="InterPro" id="IPR011006">
    <property type="entry name" value="CheY-like_superfamily"/>
</dbReference>
<dbReference type="PRINTS" id="PR00038">
    <property type="entry name" value="HTHLUXR"/>
</dbReference>
<dbReference type="Proteomes" id="UP000031599">
    <property type="component" value="Unassembled WGS sequence"/>
</dbReference>
<comment type="caution">
    <text evidence="7">The sequence shown here is derived from an EMBL/GenBank/DDBJ whole genome shotgun (WGS) entry which is preliminary data.</text>
</comment>
<sequence>MPSAVRAIKAGAQDFLVKPVDADALRGAVGSAVAIDRARRSAQDERKQALDRYATLSAQERRVCRLVSEGLLNKQIAWELHLAEQTVRVYRSRAMRKLKVDNVAHLVRLLVCIDL</sequence>
<proteinExistence type="predicted"/>
<dbReference type="SMART" id="SM00421">
    <property type="entry name" value="HTH_LUXR"/>
    <property type="match status" value="1"/>
</dbReference>
<gene>
    <name evidence="7" type="ORF">DB30_06568</name>
</gene>
<evidence type="ECO:0000256" key="4">
    <source>
        <dbReference type="PROSITE-ProRule" id="PRU00169"/>
    </source>
</evidence>
<evidence type="ECO:0000256" key="3">
    <source>
        <dbReference type="ARBA" id="ARBA00023163"/>
    </source>
</evidence>
<dbReference type="Gene3D" id="1.10.10.10">
    <property type="entry name" value="Winged helix-like DNA-binding domain superfamily/Winged helix DNA-binding domain"/>
    <property type="match status" value="1"/>
</dbReference>
<dbReference type="AlphaFoldDB" id="A0A0C2DH04"/>
<evidence type="ECO:0000256" key="1">
    <source>
        <dbReference type="ARBA" id="ARBA00023015"/>
    </source>
</evidence>
<evidence type="ECO:0000259" key="6">
    <source>
        <dbReference type="PROSITE" id="PS50110"/>
    </source>
</evidence>
<accession>A0A0C2DH04</accession>
<dbReference type="PANTHER" id="PTHR44688">
    <property type="entry name" value="DNA-BINDING TRANSCRIPTIONAL ACTIVATOR DEVR_DOSR"/>
    <property type="match status" value="1"/>
</dbReference>
<comment type="caution">
    <text evidence="4">Lacks conserved residue(s) required for the propagation of feature annotation.</text>
</comment>
<dbReference type="InterPro" id="IPR016032">
    <property type="entry name" value="Sig_transdc_resp-reg_C-effctor"/>
</dbReference>
<feature type="domain" description="HTH luxR-type" evidence="5">
    <location>
        <begin position="49"/>
        <end position="114"/>
    </location>
</feature>
<dbReference type="InterPro" id="IPR036388">
    <property type="entry name" value="WH-like_DNA-bd_sf"/>
</dbReference>
<evidence type="ECO:0000259" key="5">
    <source>
        <dbReference type="PROSITE" id="PS50043"/>
    </source>
</evidence>
<organism evidence="7 8">
    <name type="scientific">Enhygromyxa salina</name>
    <dbReference type="NCBI Taxonomy" id="215803"/>
    <lineage>
        <taxon>Bacteria</taxon>
        <taxon>Pseudomonadati</taxon>
        <taxon>Myxococcota</taxon>
        <taxon>Polyangia</taxon>
        <taxon>Nannocystales</taxon>
        <taxon>Nannocystaceae</taxon>
        <taxon>Enhygromyxa</taxon>
    </lineage>
</organism>
<keyword evidence="3" id="KW-0804">Transcription</keyword>
<keyword evidence="2 7" id="KW-0238">DNA-binding</keyword>
<dbReference type="Gene3D" id="3.40.50.2300">
    <property type="match status" value="1"/>
</dbReference>
<dbReference type="GO" id="GO:0000160">
    <property type="term" value="P:phosphorelay signal transduction system"/>
    <property type="evidence" value="ECO:0007669"/>
    <property type="project" value="InterPro"/>
</dbReference>
<dbReference type="GO" id="GO:0006355">
    <property type="term" value="P:regulation of DNA-templated transcription"/>
    <property type="evidence" value="ECO:0007669"/>
    <property type="project" value="InterPro"/>
</dbReference>